<feature type="non-terminal residue" evidence="1">
    <location>
        <position position="46"/>
    </location>
</feature>
<sequence length="46" mass="5128">MASLNKKASVFQAEIFALTQGVEALLKYEKNTEQCNNQIRLPIGNC</sequence>
<organism evidence="1">
    <name type="scientific">Lepeophtheirus salmonis</name>
    <name type="common">Salmon louse</name>
    <name type="synonym">Caligus salmonis</name>
    <dbReference type="NCBI Taxonomy" id="72036"/>
    <lineage>
        <taxon>Eukaryota</taxon>
        <taxon>Metazoa</taxon>
        <taxon>Ecdysozoa</taxon>
        <taxon>Arthropoda</taxon>
        <taxon>Crustacea</taxon>
        <taxon>Multicrustacea</taxon>
        <taxon>Hexanauplia</taxon>
        <taxon>Copepoda</taxon>
        <taxon>Siphonostomatoida</taxon>
        <taxon>Caligidae</taxon>
        <taxon>Lepeophtheirus</taxon>
    </lineage>
</organism>
<name>A0A0K2UMX1_LEPSM</name>
<accession>A0A0K2UMX1</accession>
<proteinExistence type="predicted"/>
<dbReference type="EMBL" id="HACA01021856">
    <property type="protein sequence ID" value="CDW39217.1"/>
    <property type="molecule type" value="Transcribed_RNA"/>
</dbReference>
<protein>
    <submittedName>
        <fullName evidence="1">Uncharacterized protein</fullName>
    </submittedName>
</protein>
<dbReference type="AlphaFoldDB" id="A0A0K2UMX1"/>
<evidence type="ECO:0000313" key="1">
    <source>
        <dbReference type="EMBL" id="CDW39217.1"/>
    </source>
</evidence>
<reference evidence="1" key="1">
    <citation type="submission" date="2014-05" db="EMBL/GenBank/DDBJ databases">
        <authorList>
            <person name="Chronopoulou M."/>
        </authorList>
    </citation>
    <scope>NUCLEOTIDE SEQUENCE</scope>
    <source>
        <tissue evidence="1">Whole organism</tissue>
    </source>
</reference>